<evidence type="ECO:0000313" key="7">
    <source>
        <dbReference type="Proteomes" id="UP001159405"/>
    </source>
</evidence>
<evidence type="ECO:0000256" key="3">
    <source>
        <dbReference type="PROSITE-ProRule" id="PRU00176"/>
    </source>
</evidence>
<comment type="caution">
    <text evidence="6">The sequence shown here is derived from an EMBL/GenBank/DDBJ whole genome shotgun (WGS) entry which is preliminary data.</text>
</comment>
<dbReference type="PANTHER" id="PTHR37457:SF3">
    <property type="entry name" value="TRNA SELENOCYSTEINE-ASSOCIATED PROTEIN 1"/>
    <property type="match status" value="1"/>
</dbReference>
<feature type="domain" description="RRM" evidence="5">
    <location>
        <begin position="96"/>
        <end position="175"/>
    </location>
</feature>
<keyword evidence="7" id="KW-1185">Reference proteome</keyword>
<dbReference type="InterPro" id="IPR041085">
    <property type="entry name" value="TSAP1_C"/>
</dbReference>
<dbReference type="InterPro" id="IPR035979">
    <property type="entry name" value="RBD_domain_sf"/>
</dbReference>
<reference evidence="6 7" key="1">
    <citation type="submission" date="2022-05" db="EMBL/GenBank/DDBJ databases">
        <authorList>
            <consortium name="Genoscope - CEA"/>
            <person name="William W."/>
        </authorList>
    </citation>
    <scope>NUCLEOTIDE SEQUENCE [LARGE SCALE GENOMIC DNA]</scope>
</reference>
<feature type="compositionally biased region" description="Low complexity" evidence="4">
    <location>
        <begin position="179"/>
        <end position="189"/>
    </location>
</feature>
<organism evidence="6 7">
    <name type="scientific">Porites lobata</name>
    <dbReference type="NCBI Taxonomy" id="104759"/>
    <lineage>
        <taxon>Eukaryota</taxon>
        <taxon>Metazoa</taxon>
        <taxon>Cnidaria</taxon>
        <taxon>Anthozoa</taxon>
        <taxon>Hexacorallia</taxon>
        <taxon>Scleractinia</taxon>
        <taxon>Fungiina</taxon>
        <taxon>Poritidae</taxon>
        <taxon>Porites</taxon>
    </lineage>
</organism>
<dbReference type="Pfam" id="PF00076">
    <property type="entry name" value="RRM_1"/>
    <property type="match status" value="2"/>
</dbReference>
<protein>
    <recommendedName>
        <fullName evidence="2">tRNA selenocysteine-associated protein 1</fullName>
    </recommendedName>
</protein>
<dbReference type="InterPro" id="IPR040434">
    <property type="entry name" value="TSAP1"/>
</dbReference>
<accession>A0ABN8RCK8</accession>
<comment type="similarity">
    <text evidence="1">Belongs to the RRM TRSPAP family.</text>
</comment>
<dbReference type="InterPro" id="IPR000504">
    <property type="entry name" value="RRM_dom"/>
</dbReference>
<dbReference type="CDD" id="cd12610">
    <property type="entry name" value="RRM1_SECp43"/>
    <property type="match status" value="1"/>
</dbReference>
<name>A0ABN8RCK8_9CNID</name>
<feature type="region of interest" description="Disordered" evidence="4">
    <location>
        <begin position="170"/>
        <end position="189"/>
    </location>
</feature>
<evidence type="ECO:0000256" key="1">
    <source>
        <dbReference type="ARBA" id="ARBA00008920"/>
    </source>
</evidence>
<dbReference type="SMART" id="SM00360">
    <property type="entry name" value="RRM"/>
    <property type="match status" value="2"/>
</dbReference>
<dbReference type="SUPFAM" id="SSF54928">
    <property type="entry name" value="RNA-binding domain, RBD"/>
    <property type="match status" value="2"/>
</dbReference>
<evidence type="ECO:0000256" key="4">
    <source>
        <dbReference type="SAM" id="MobiDB-lite"/>
    </source>
</evidence>
<dbReference type="Gene3D" id="3.30.70.330">
    <property type="match status" value="2"/>
</dbReference>
<proteinExistence type="inferred from homology"/>
<evidence type="ECO:0000259" key="5">
    <source>
        <dbReference type="PROSITE" id="PS50102"/>
    </source>
</evidence>
<feature type="domain" description="RRM" evidence="5">
    <location>
        <begin position="2"/>
        <end position="85"/>
    </location>
</feature>
<dbReference type="PROSITE" id="PS50102">
    <property type="entry name" value="RRM"/>
    <property type="match status" value="2"/>
</dbReference>
<dbReference type="Pfam" id="PF17654">
    <property type="entry name" value="Trnau1ap"/>
    <property type="match status" value="1"/>
</dbReference>
<dbReference type="Proteomes" id="UP001159405">
    <property type="component" value="Unassembled WGS sequence"/>
</dbReference>
<evidence type="ECO:0000313" key="6">
    <source>
        <dbReference type="EMBL" id="CAH3176369.1"/>
    </source>
</evidence>
<gene>
    <name evidence="6" type="ORF">PLOB_00018154</name>
</gene>
<dbReference type="InterPro" id="IPR012677">
    <property type="entry name" value="Nucleotide-bd_a/b_plait_sf"/>
</dbReference>
<dbReference type="PANTHER" id="PTHR37457">
    <property type="entry name" value="TRNA SELENOCYSTEINE 1-ASSOCIATED PROTEIN 1-RELATED"/>
    <property type="match status" value="1"/>
</dbReference>
<evidence type="ECO:0000256" key="2">
    <source>
        <dbReference type="ARBA" id="ARBA00033477"/>
    </source>
</evidence>
<keyword evidence="3" id="KW-0694">RNA-binding</keyword>
<dbReference type="EMBL" id="CALNXK010000212">
    <property type="protein sequence ID" value="CAH3176369.1"/>
    <property type="molecule type" value="Genomic_DNA"/>
</dbReference>
<sequence length="318" mass="35371">MTSLWMGDLDGYMDEAFISSAFAAMGEAVVSVKMIKNRATGSPAGYCFVDFGDYTVSQKVMTKLSGLPIPGSNPIKRFKLNWATYGKDSFTQGPEYSIFVGDLSPDVTDNALQEFFQRKFPSCKAAKVVLDTAGNSRGYGFVRFTDEMEHRQAMIDMQGAVGCGSKPLRVSAATPKRPQTSTAASTSAYSSSSAAAAAATATANQQYMQQYQQYQQYLAAWQGYQHQQQQQHLQQQQQYYPHYQHYNPYVQTAYHSQMSYEEPTVTVDNTAEDPNPPLNITEENKSIMSSEADFFYELEQSRWQPVETLSSGAKTVPA</sequence>